<evidence type="ECO:0000256" key="1">
    <source>
        <dbReference type="ARBA" id="ARBA00004651"/>
    </source>
</evidence>
<organism evidence="11 12">
    <name type="scientific">Clostridium oceanicum</name>
    <dbReference type="NCBI Taxonomy" id="1543"/>
    <lineage>
        <taxon>Bacteria</taxon>
        <taxon>Bacillati</taxon>
        <taxon>Bacillota</taxon>
        <taxon>Clostridia</taxon>
        <taxon>Eubacteriales</taxon>
        <taxon>Clostridiaceae</taxon>
        <taxon>Clostridium</taxon>
    </lineage>
</organism>
<evidence type="ECO:0000313" key="11">
    <source>
        <dbReference type="EMBL" id="GAA0740663.1"/>
    </source>
</evidence>
<dbReference type="NCBIfam" id="TIGR00410">
    <property type="entry name" value="lacE"/>
    <property type="match status" value="1"/>
</dbReference>
<feature type="transmembrane region" description="Helical" evidence="9">
    <location>
        <begin position="66"/>
        <end position="89"/>
    </location>
</feature>
<feature type="transmembrane region" description="Helical" evidence="9">
    <location>
        <begin position="142"/>
        <end position="163"/>
    </location>
</feature>
<feature type="transmembrane region" description="Helical" evidence="9">
    <location>
        <begin position="255"/>
        <end position="272"/>
    </location>
</feature>
<proteinExistence type="predicted"/>
<dbReference type="InterPro" id="IPR004796">
    <property type="entry name" value="PTS_IIC_cello"/>
</dbReference>
<dbReference type="InterPro" id="IPR003352">
    <property type="entry name" value="PTS_EIIC"/>
</dbReference>
<feature type="transmembrane region" description="Helical" evidence="9">
    <location>
        <begin position="101"/>
        <end position="122"/>
    </location>
</feature>
<comment type="caution">
    <text evidence="11">The sequence shown here is derived from an EMBL/GenBank/DDBJ whole genome shotgun (WGS) entry which is preliminary data.</text>
</comment>
<dbReference type="PIRSF" id="PIRSF006351">
    <property type="entry name" value="PTS_EIIC-Cellobiose"/>
    <property type="match status" value="1"/>
</dbReference>
<evidence type="ECO:0000256" key="5">
    <source>
        <dbReference type="ARBA" id="ARBA00022692"/>
    </source>
</evidence>
<dbReference type="PANTHER" id="PTHR33989:SF10">
    <property type="entry name" value="PERMEASE IIC COMPONENT"/>
    <property type="match status" value="1"/>
</dbReference>
<keyword evidence="7 8" id="KW-0472">Membrane</keyword>
<feature type="domain" description="PTS EIIC type-3" evidence="10">
    <location>
        <begin position="1"/>
        <end position="418"/>
    </location>
</feature>
<dbReference type="RefSeq" id="WP_343761468.1">
    <property type="nucleotide sequence ID" value="NZ_BAAACG010000009.1"/>
</dbReference>
<sequence length="432" mass="46866">MQRKLMKIAQKLASQIHLRSLRETFVTILPFIILAGIAVLFNNVILGDTGILSRFISKDSMAQAQGIGNSIINGTLNIVSILIVFTLAYMLAKNKKFDAPIYPGLISISVLIIFMPLMHNIVPNGAKKAVEIGGVLPFQLTNTAGTFVSIFTAIFTTELFIKLSTLEKMKIKMNENVPPAVEKTFNLLIPVMLTMIIFALVSFGINTLTGEGIHKLIAKLIQAPLLGFTTSLPGFLFLMFIFNLLFAFGIHPSGIVGPILDPAMLIAMQGNMLAYSNGTTPPHIINTSFQNMYGLMGGTGNSLALIIAILVFSKRKQYRDIAKLALPTGIFNINEPIIFGLPIVFNPILMIPFVLTTVASLLVAYLATAMGLVSKAIALVPWTTPPIISQYLSTGGDLRSVILGILLLGMSVLIYLPFLKISDRVAEQEGNA</sequence>
<evidence type="ECO:0000256" key="8">
    <source>
        <dbReference type="PIRNR" id="PIRNR006351"/>
    </source>
</evidence>
<reference evidence="12" key="1">
    <citation type="journal article" date="2019" name="Int. J. Syst. Evol. Microbiol.">
        <title>The Global Catalogue of Microorganisms (GCM) 10K type strain sequencing project: providing services to taxonomists for standard genome sequencing and annotation.</title>
        <authorList>
            <consortium name="The Broad Institute Genomics Platform"/>
            <consortium name="The Broad Institute Genome Sequencing Center for Infectious Disease"/>
            <person name="Wu L."/>
            <person name="Ma J."/>
        </authorList>
    </citation>
    <scope>NUCLEOTIDE SEQUENCE [LARGE SCALE GENOMIC DNA]</scope>
    <source>
        <strain evidence="12">JCM 1407</strain>
    </source>
</reference>
<dbReference type="Pfam" id="PF02378">
    <property type="entry name" value="PTS_EIIC"/>
    <property type="match status" value="1"/>
</dbReference>
<feature type="transmembrane region" description="Helical" evidence="9">
    <location>
        <begin position="184"/>
        <end position="205"/>
    </location>
</feature>
<dbReference type="EMBL" id="BAAACG010000009">
    <property type="protein sequence ID" value="GAA0740663.1"/>
    <property type="molecule type" value="Genomic_DNA"/>
</dbReference>
<evidence type="ECO:0000256" key="7">
    <source>
        <dbReference type="ARBA" id="ARBA00023136"/>
    </source>
</evidence>
<evidence type="ECO:0000313" key="12">
    <source>
        <dbReference type="Proteomes" id="UP001501510"/>
    </source>
</evidence>
<comment type="subcellular location">
    <subcellularLocation>
        <location evidence="1">Cell membrane</location>
        <topology evidence="1">Multi-pass membrane protein</topology>
    </subcellularLocation>
</comment>
<feature type="transmembrane region" description="Helical" evidence="9">
    <location>
        <begin position="401"/>
        <end position="418"/>
    </location>
</feature>
<feature type="transmembrane region" description="Helical" evidence="9">
    <location>
        <begin position="292"/>
        <end position="312"/>
    </location>
</feature>
<keyword evidence="3 8" id="KW-1003">Cell membrane</keyword>
<dbReference type="InterPro" id="IPR051088">
    <property type="entry name" value="PTS_Sugar-EIIC/EIIB"/>
</dbReference>
<keyword evidence="6 9" id="KW-1133">Transmembrane helix</keyword>
<comment type="function">
    <text evidence="8">The phosphoenolpyruvate-dependent sugar phosphotransferase system (PTS), a major carbohydrate active -transport system, catalyzes the phosphorylation of incoming sugar substrates concomitant with their translocation across the cell membrane.</text>
</comment>
<dbReference type="Proteomes" id="UP001501510">
    <property type="component" value="Unassembled WGS sequence"/>
</dbReference>
<evidence type="ECO:0000256" key="4">
    <source>
        <dbReference type="ARBA" id="ARBA00022597"/>
    </source>
</evidence>
<evidence type="ECO:0000256" key="3">
    <source>
        <dbReference type="ARBA" id="ARBA00022475"/>
    </source>
</evidence>
<evidence type="ECO:0000256" key="2">
    <source>
        <dbReference type="ARBA" id="ARBA00022448"/>
    </source>
</evidence>
<evidence type="ECO:0000256" key="6">
    <source>
        <dbReference type="ARBA" id="ARBA00022989"/>
    </source>
</evidence>
<feature type="transmembrane region" description="Helical" evidence="9">
    <location>
        <begin position="21"/>
        <end position="46"/>
    </location>
</feature>
<dbReference type="PANTHER" id="PTHR33989">
    <property type="match status" value="1"/>
</dbReference>
<evidence type="ECO:0000256" key="9">
    <source>
        <dbReference type="SAM" id="Phobius"/>
    </source>
</evidence>
<keyword evidence="12" id="KW-1185">Reference proteome</keyword>
<feature type="transmembrane region" description="Helical" evidence="9">
    <location>
        <begin position="351"/>
        <end position="380"/>
    </location>
</feature>
<name>A0ABP3UTL0_9CLOT</name>
<feature type="transmembrane region" description="Helical" evidence="9">
    <location>
        <begin position="225"/>
        <end position="248"/>
    </location>
</feature>
<dbReference type="InterPro" id="IPR004501">
    <property type="entry name" value="PTS_EIIC_3"/>
</dbReference>
<accession>A0ABP3UTL0</accession>
<keyword evidence="4 8" id="KW-0762">Sugar transport</keyword>
<keyword evidence="5 9" id="KW-0812">Transmembrane</keyword>
<dbReference type="PROSITE" id="PS51105">
    <property type="entry name" value="PTS_EIIC_TYPE_3"/>
    <property type="match status" value="1"/>
</dbReference>
<keyword evidence="2 8" id="KW-0813">Transport</keyword>
<evidence type="ECO:0000259" key="10">
    <source>
        <dbReference type="PROSITE" id="PS51105"/>
    </source>
</evidence>
<gene>
    <name evidence="11" type="ORF">GCM10008906_20980</name>
</gene>
<protein>
    <recommendedName>
        <fullName evidence="8">Permease IIC component</fullName>
    </recommendedName>
</protein>